<keyword evidence="9" id="KW-0963">Cytoplasm</keyword>
<keyword evidence="5 9" id="KW-0547">Nucleotide-binding</keyword>
<dbReference type="Gene3D" id="3.40.50.300">
    <property type="entry name" value="P-loop containing nucleotide triphosphate hydrolases"/>
    <property type="match status" value="1"/>
</dbReference>
<sequence length="220" mass="24203">MTQTTIPTRTPPLAPVRRRGVCLVISAPSGAGKSTIANALRASEPQLLHSVSVTTRQPRPGESDGIHYHFRSMEAFTRMAEAGEMLEWATVFGRGYGTPRAPVEQALAEGRDMVFDIDWQGHRQIRAALPGDVVSLFVLPPSIAELERRLHGRASDEADEIARRMQAARDEISHWNEFDHVVINSDLDQAIAEARAVLVAARLERHRQVGLADLVASFGV</sequence>
<comment type="catalytic activity">
    <reaction evidence="9">
        <text>GMP + ATP = GDP + ADP</text>
        <dbReference type="Rhea" id="RHEA:20780"/>
        <dbReference type="ChEBI" id="CHEBI:30616"/>
        <dbReference type="ChEBI" id="CHEBI:58115"/>
        <dbReference type="ChEBI" id="CHEBI:58189"/>
        <dbReference type="ChEBI" id="CHEBI:456216"/>
        <dbReference type="EC" id="2.7.4.8"/>
    </reaction>
</comment>
<dbReference type="NCBIfam" id="TIGR03263">
    <property type="entry name" value="guanyl_kin"/>
    <property type="match status" value="1"/>
</dbReference>
<dbReference type="PANTHER" id="PTHR23117">
    <property type="entry name" value="GUANYLATE KINASE-RELATED"/>
    <property type="match status" value="1"/>
</dbReference>
<dbReference type="CDD" id="cd00071">
    <property type="entry name" value="GMPK"/>
    <property type="match status" value="1"/>
</dbReference>
<dbReference type="SMART" id="SM00072">
    <property type="entry name" value="GuKc"/>
    <property type="match status" value="1"/>
</dbReference>
<dbReference type="PANTHER" id="PTHR23117:SF13">
    <property type="entry name" value="GUANYLATE KINASE"/>
    <property type="match status" value="1"/>
</dbReference>
<proteinExistence type="inferred from homology"/>
<dbReference type="InterPro" id="IPR008144">
    <property type="entry name" value="Guanylate_kin-like_dom"/>
</dbReference>
<dbReference type="Proteomes" id="UP000247371">
    <property type="component" value="Unassembled WGS sequence"/>
</dbReference>
<evidence type="ECO:0000256" key="9">
    <source>
        <dbReference type="HAMAP-Rule" id="MF_00328"/>
    </source>
</evidence>
<comment type="function">
    <text evidence="9">Essential for recycling GMP and indirectly, cGMP.</text>
</comment>
<evidence type="ECO:0000256" key="6">
    <source>
        <dbReference type="ARBA" id="ARBA00022777"/>
    </source>
</evidence>
<name>A0A2V4SE72_9PROT</name>
<evidence type="ECO:0000313" key="11">
    <source>
        <dbReference type="EMBL" id="PYD70228.1"/>
    </source>
</evidence>
<accession>A0A2V4SE72</accession>
<keyword evidence="4 9" id="KW-0808">Transferase</keyword>
<evidence type="ECO:0000256" key="4">
    <source>
        <dbReference type="ARBA" id="ARBA00022679"/>
    </source>
</evidence>
<dbReference type="GO" id="GO:0005524">
    <property type="term" value="F:ATP binding"/>
    <property type="evidence" value="ECO:0007669"/>
    <property type="project" value="UniProtKB-UniRule"/>
</dbReference>
<protein>
    <recommendedName>
        <fullName evidence="3 9">Guanylate kinase</fullName>
        <ecNumber evidence="2 9">2.7.4.8</ecNumber>
    </recommendedName>
    <alternativeName>
        <fullName evidence="8 9">GMP kinase</fullName>
    </alternativeName>
</protein>
<dbReference type="FunFam" id="3.30.63.10:FF:000002">
    <property type="entry name" value="Guanylate kinase 1"/>
    <property type="match status" value="1"/>
</dbReference>
<keyword evidence="7 9" id="KW-0067">ATP-binding</keyword>
<gene>
    <name evidence="9" type="primary">gmk</name>
    <name evidence="11" type="ORF">CFR76_04700</name>
</gene>
<evidence type="ECO:0000313" key="12">
    <source>
        <dbReference type="Proteomes" id="UP000247371"/>
    </source>
</evidence>
<dbReference type="AlphaFoldDB" id="A0A2V4SE72"/>
<dbReference type="PROSITE" id="PS50052">
    <property type="entry name" value="GUANYLATE_KINASE_2"/>
    <property type="match status" value="1"/>
</dbReference>
<evidence type="ECO:0000256" key="7">
    <source>
        <dbReference type="ARBA" id="ARBA00022840"/>
    </source>
</evidence>
<evidence type="ECO:0000256" key="3">
    <source>
        <dbReference type="ARBA" id="ARBA00016296"/>
    </source>
</evidence>
<dbReference type="PROSITE" id="PS00856">
    <property type="entry name" value="GUANYLATE_KINASE_1"/>
    <property type="match status" value="1"/>
</dbReference>
<evidence type="ECO:0000256" key="2">
    <source>
        <dbReference type="ARBA" id="ARBA00012961"/>
    </source>
</evidence>
<reference evidence="11 12" key="1">
    <citation type="submission" date="2017-07" db="EMBL/GenBank/DDBJ databases">
        <title>A draft genome sequence of Komagataeibacter swingsii LMG 22125.</title>
        <authorList>
            <person name="Skraban J."/>
            <person name="Cleenwerck I."/>
            <person name="Vandamme P."/>
            <person name="Trcek J."/>
        </authorList>
    </citation>
    <scope>NUCLEOTIDE SEQUENCE [LARGE SCALE GENOMIC DNA]</scope>
    <source>
        <strain evidence="11 12">LMG 22125</strain>
    </source>
</reference>
<comment type="similarity">
    <text evidence="1 9">Belongs to the guanylate kinase family.</text>
</comment>
<keyword evidence="6 9" id="KW-0418">Kinase</keyword>
<feature type="binding site" evidence="9">
    <location>
        <begin position="27"/>
        <end position="34"/>
    </location>
    <ligand>
        <name>ATP</name>
        <dbReference type="ChEBI" id="CHEBI:30616"/>
    </ligand>
</feature>
<dbReference type="InterPro" id="IPR017665">
    <property type="entry name" value="Guanylate_kinase"/>
</dbReference>
<evidence type="ECO:0000256" key="8">
    <source>
        <dbReference type="ARBA" id="ARBA00030128"/>
    </source>
</evidence>
<dbReference type="HAMAP" id="MF_00328">
    <property type="entry name" value="Guanylate_kinase"/>
    <property type="match status" value="1"/>
</dbReference>
<evidence type="ECO:0000259" key="10">
    <source>
        <dbReference type="PROSITE" id="PS50052"/>
    </source>
</evidence>
<dbReference type="EMBL" id="NKUB01000004">
    <property type="protein sequence ID" value="PYD70228.1"/>
    <property type="molecule type" value="Genomic_DNA"/>
</dbReference>
<feature type="domain" description="Guanylate kinase-like" evidence="10">
    <location>
        <begin position="20"/>
        <end position="199"/>
    </location>
</feature>
<dbReference type="InterPro" id="IPR027417">
    <property type="entry name" value="P-loop_NTPase"/>
</dbReference>
<comment type="caution">
    <text evidence="11">The sequence shown here is derived from an EMBL/GenBank/DDBJ whole genome shotgun (WGS) entry which is preliminary data.</text>
</comment>
<dbReference type="Pfam" id="PF00625">
    <property type="entry name" value="Guanylate_kin"/>
    <property type="match status" value="1"/>
</dbReference>
<keyword evidence="12" id="KW-1185">Reference proteome</keyword>
<dbReference type="GO" id="GO:0004385">
    <property type="term" value="F:GMP kinase activity"/>
    <property type="evidence" value="ECO:0007669"/>
    <property type="project" value="UniProtKB-UniRule"/>
</dbReference>
<dbReference type="InterPro" id="IPR008145">
    <property type="entry name" value="GK/Ca_channel_bsu"/>
</dbReference>
<comment type="subcellular location">
    <subcellularLocation>
        <location evidence="9">Cytoplasm</location>
    </subcellularLocation>
</comment>
<organism evidence="11 12">
    <name type="scientific">Komagataeibacter swingsii</name>
    <dbReference type="NCBI Taxonomy" id="215220"/>
    <lineage>
        <taxon>Bacteria</taxon>
        <taxon>Pseudomonadati</taxon>
        <taxon>Pseudomonadota</taxon>
        <taxon>Alphaproteobacteria</taxon>
        <taxon>Acetobacterales</taxon>
        <taxon>Acetobacteraceae</taxon>
        <taxon>Komagataeibacter</taxon>
    </lineage>
</organism>
<evidence type="ECO:0000256" key="1">
    <source>
        <dbReference type="ARBA" id="ARBA00005790"/>
    </source>
</evidence>
<dbReference type="InterPro" id="IPR020590">
    <property type="entry name" value="Guanylate_kinase_CS"/>
</dbReference>
<dbReference type="RefSeq" id="WP_110556096.1">
    <property type="nucleotide sequence ID" value="NZ_NKUB01000004.1"/>
</dbReference>
<dbReference type="Gene3D" id="3.30.63.10">
    <property type="entry name" value="Guanylate Kinase phosphate binding domain"/>
    <property type="match status" value="1"/>
</dbReference>
<dbReference type="EC" id="2.7.4.8" evidence="2 9"/>
<evidence type="ECO:0000256" key="5">
    <source>
        <dbReference type="ARBA" id="ARBA00022741"/>
    </source>
</evidence>
<dbReference type="SUPFAM" id="SSF52540">
    <property type="entry name" value="P-loop containing nucleoside triphosphate hydrolases"/>
    <property type="match status" value="1"/>
</dbReference>
<dbReference type="GO" id="GO:0005829">
    <property type="term" value="C:cytosol"/>
    <property type="evidence" value="ECO:0007669"/>
    <property type="project" value="TreeGrafter"/>
</dbReference>